<keyword evidence="2" id="KW-1185">Reference proteome</keyword>
<organism evidence="1 2">
    <name type="scientific">Marasmius oreades</name>
    <name type="common">fairy-ring Marasmius</name>
    <dbReference type="NCBI Taxonomy" id="181124"/>
    <lineage>
        <taxon>Eukaryota</taxon>
        <taxon>Fungi</taxon>
        <taxon>Dikarya</taxon>
        <taxon>Basidiomycota</taxon>
        <taxon>Agaricomycotina</taxon>
        <taxon>Agaricomycetes</taxon>
        <taxon>Agaricomycetidae</taxon>
        <taxon>Agaricales</taxon>
        <taxon>Marasmiineae</taxon>
        <taxon>Marasmiaceae</taxon>
        <taxon>Marasmius</taxon>
    </lineage>
</organism>
<gene>
    <name evidence="1" type="ORF">E1B28_007792</name>
</gene>
<dbReference type="KEGG" id="more:E1B28_007792"/>
<name>A0A9P7S2P1_9AGAR</name>
<dbReference type="GeneID" id="66076868"/>
<reference evidence="1" key="1">
    <citation type="journal article" date="2021" name="Genome Biol. Evol.">
        <title>The assembled and annotated genome of the fairy-ring fungus Marasmius oreades.</title>
        <authorList>
            <person name="Hiltunen M."/>
            <person name="Ament-Velasquez S.L."/>
            <person name="Johannesson H."/>
        </authorList>
    </citation>
    <scope>NUCLEOTIDE SEQUENCE</scope>
    <source>
        <strain evidence="1">03SP1</strain>
    </source>
</reference>
<sequence>MNSQKFQHSFVDGPRLHDISRKSRQRRFPHLSRELLLHPSSINYTAQQDRRLRCSRQSALQVEIFKASLDNGCQGCCGTCIGLRHSGRALSSPSVQLSMRGLSDLHQKLRNRRFPIEMEYPSVPNACGILAKARHPFGPRIIANTNDNIQNDIDKVNGLIAIEAGSVAEDRPKDKMTEQRK</sequence>
<evidence type="ECO:0000313" key="2">
    <source>
        <dbReference type="Proteomes" id="UP001049176"/>
    </source>
</evidence>
<protein>
    <submittedName>
        <fullName evidence="1">Uncharacterized protein</fullName>
    </submittedName>
</protein>
<dbReference type="EMBL" id="CM032184">
    <property type="protein sequence ID" value="KAG7094185.1"/>
    <property type="molecule type" value="Genomic_DNA"/>
</dbReference>
<accession>A0A9P7S2P1</accession>
<evidence type="ECO:0000313" key="1">
    <source>
        <dbReference type="EMBL" id="KAG7094185.1"/>
    </source>
</evidence>
<dbReference type="Proteomes" id="UP001049176">
    <property type="component" value="Chromosome 4"/>
</dbReference>
<proteinExistence type="predicted"/>
<dbReference type="RefSeq" id="XP_043010655.1">
    <property type="nucleotide sequence ID" value="XM_043152569.1"/>
</dbReference>
<comment type="caution">
    <text evidence="1">The sequence shown here is derived from an EMBL/GenBank/DDBJ whole genome shotgun (WGS) entry which is preliminary data.</text>
</comment>
<dbReference type="AlphaFoldDB" id="A0A9P7S2P1"/>